<feature type="binding site" description="axial binding residue" evidence="13">
    <location>
        <position position="482"/>
    </location>
    <ligand>
        <name>heme</name>
        <dbReference type="ChEBI" id="CHEBI:30413"/>
    </ligand>
    <ligandPart>
        <name>Fe</name>
        <dbReference type="ChEBI" id="CHEBI:18248"/>
    </ligandPart>
</feature>
<reference evidence="15 16" key="1">
    <citation type="journal article" date="2012" name="PLoS Pathog.">
        <title>Diverse lifestyles and strategies of plant pathogenesis encoded in the genomes of eighteen Dothideomycetes fungi.</title>
        <authorList>
            <person name="Ohm R.A."/>
            <person name="Feau N."/>
            <person name="Henrissat B."/>
            <person name="Schoch C.L."/>
            <person name="Horwitz B.A."/>
            <person name="Barry K.W."/>
            <person name="Condon B.J."/>
            <person name="Copeland A.C."/>
            <person name="Dhillon B."/>
            <person name="Glaser F."/>
            <person name="Hesse C.N."/>
            <person name="Kosti I."/>
            <person name="LaButti K."/>
            <person name="Lindquist E.A."/>
            <person name="Lucas S."/>
            <person name="Salamov A.A."/>
            <person name="Bradshaw R.E."/>
            <person name="Ciuffetti L."/>
            <person name="Hamelin R.C."/>
            <person name="Kema G.H.J."/>
            <person name="Lawrence C."/>
            <person name="Scott J.A."/>
            <person name="Spatafora J.W."/>
            <person name="Turgeon B.G."/>
            <person name="de Wit P.J.G.M."/>
            <person name="Zhong S."/>
            <person name="Goodwin S.B."/>
            <person name="Grigoriev I.V."/>
        </authorList>
    </citation>
    <scope>NUCLEOTIDE SEQUENCE [LARGE SCALE GENOMIC DNA]</scope>
    <source>
        <strain evidence="15 16">CIRAD86</strain>
    </source>
</reference>
<keyword evidence="9" id="KW-0560">Oxidoreductase</keyword>
<dbReference type="InterPro" id="IPR050121">
    <property type="entry name" value="Cytochrome_P450_monoxygenase"/>
</dbReference>
<dbReference type="FunFam" id="1.10.630.10:FF:000063">
    <property type="entry name" value="Cytochrome P450 monooxygenase"/>
    <property type="match status" value="1"/>
</dbReference>
<dbReference type="AlphaFoldDB" id="M3ADP7"/>
<comment type="subcellular location">
    <subcellularLocation>
        <location evidence="2">Membrane</location>
    </subcellularLocation>
</comment>
<accession>M3ADP7</accession>
<evidence type="ECO:0000256" key="2">
    <source>
        <dbReference type="ARBA" id="ARBA00004370"/>
    </source>
</evidence>
<dbReference type="GO" id="GO:0005506">
    <property type="term" value="F:iron ion binding"/>
    <property type="evidence" value="ECO:0007669"/>
    <property type="project" value="InterPro"/>
</dbReference>
<dbReference type="InterPro" id="IPR001128">
    <property type="entry name" value="Cyt_P450"/>
</dbReference>
<feature type="transmembrane region" description="Helical" evidence="14">
    <location>
        <begin position="63"/>
        <end position="85"/>
    </location>
</feature>
<dbReference type="eggNOG" id="KOG0158">
    <property type="taxonomic scope" value="Eukaryota"/>
</dbReference>
<dbReference type="PRINTS" id="PR00385">
    <property type="entry name" value="P450"/>
</dbReference>
<evidence type="ECO:0000256" key="12">
    <source>
        <dbReference type="ARBA" id="ARBA00023136"/>
    </source>
</evidence>
<dbReference type="GO" id="GO:0004497">
    <property type="term" value="F:monooxygenase activity"/>
    <property type="evidence" value="ECO:0007669"/>
    <property type="project" value="UniProtKB-KW"/>
</dbReference>
<comment type="pathway">
    <text evidence="3">Mycotoxin biosynthesis.</text>
</comment>
<dbReference type="KEGG" id="pfj:MYCFIDRAFT_36213"/>
<evidence type="ECO:0000313" key="16">
    <source>
        <dbReference type="Proteomes" id="UP000016932"/>
    </source>
</evidence>
<keyword evidence="8 14" id="KW-1133">Transmembrane helix</keyword>
<dbReference type="STRING" id="383855.M3ADP7"/>
<dbReference type="Gene3D" id="1.10.630.10">
    <property type="entry name" value="Cytochrome P450"/>
    <property type="match status" value="1"/>
</dbReference>
<evidence type="ECO:0000256" key="3">
    <source>
        <dbReference type="ARBA" id="ARBA00004685"/>
    </source>
</evidence>
<dbReference type="Pfam" id="PF00067">
    <property type="entry name" value="p450"/>
    <property type="match status" value="1"/>
</dbReference>
<dbReference type="PANTHER" id="PTHR24305:SF112">
    <property type="entry name" value="L-ORNITHINE-N5-MONOOXYGENASE (EUROFUNG)"/>
    <property type="match status" value="1"/>
</dbReference>
<evidence type="ECO:0000256" key="14">
    <source>
        <dbReference type="SAM" id="Phobius"/>
    </source>
</evidence>
<dbReference type="PRINTS" id="PR00463">
    <property type="entry name" value="EP450I"/>
</dbReference>
<dbReference type="Proteomes" id="UP000016932">
    <property type="component" value="Unassembled WGS sequence"/>
</dbReference>
<dbReference type="HOGENOM" id="CLU_001570_14_10_1"/>
<evidence type="ECO:0000256" key="1">
    <source>
        <dbReference type="ARBA" id="ARBA00001971"/>
    </source>
</evidence>
<keyword evidence="12 14" id="KW-0472">Membrane</keyword>
<evidence type="ECO:0000256" key="9">
    <source>
        <dbReference type="ARBA" id="ARBA00023002"/>
    </source>
</evidence>
<dbReference type="VEuPathDB" id="FungiDB:MYCFIDRAFT_36213"/>
<dbReference type="GO" id="GO:0016705">
    <property type="term" value="F:oxidoreductase activity, acting on paired donors, with incorporation or reduction of molecular oxygen"/>
    <property type="evidence" value="ECO:0007669"/>
    <property type="project" value="InterPro"/>
</dbReference>
<dbReference type="CDD" id="cd11061">
    <property type="entry name" value="CYP67-like"/>
    <property type="match status" value="1"/>
</dbReference>
<keyword evidence="7 13" id="KW-0479">Metal-binding</keyword>
<dbReference type="PANTHER" id="PTHR24305">
    <property type="entry name" value="CYTOCHROME P450"/>
    <property type="match status" value="1"/>
</dbReference>
<keyword evidence="6 14" id="KW-0812">Transmembrane</keyword>
<evidence type="ECO:0000256" key="4">
    <source>
        <dbReference type="ARBA" id="ARBA00010617"/>
    </source>
</evidence>
<dbReference type="GeneID" id="19339107"/>
<gene>
    <name evidence="15" type="ORF">MYCFIDRAFT_36213</name>
</gene>
<dbReference type="InterPro" id="IPR036396">
    <property type="entry name" value="Cyt_P450_sf"/>
</dbReference>
<evidence type="ECO:0000256" key="8">
    <source>
        <dbReference type="ARBA" id="ARBA00022989"/>
    </source>
</evidence>
<evidence type="ECO:0008006" key="17">
    <source>
        <dbReference type="Google" id="ProtNLM"/>
    </source>
</evidence>
<dbReference type="GO" id="GO:0020037">
    <property type="term" value="F:heme binding"/>
    <property type="evidence" value="ECO:0007669"/>
    <property type="project" value="InterPro"/>
</dbReference>
<keyword evidence="5 13" id="KW-0349">Heme</keyword>
<keyword evidence="10 13" id="KW-0408">Iron</keyword>
<evidence type="ECO:0000256" key="6">
    <source>
        <dbReference type="ARBA" id="ARBA00022692"/>
    </source>
</evidence>
<evidence type="ECO:0000256" key="11">
    <source>
        <dbReference type="ARBA" id="ARBA00023033"/>
    </source>
</evidence>
<protein>
    <recommendedName>
        <fullName evidence="17">Cytochrome P450 monooxygenase</fullName>
    </recommendedName>
</protein>
<dbReference type="EMBL" id="KB446558">
    <property type="protein sequence ID" value="EME82666.1"/>
    <property type="molecule type" value="Genomic_DNA"/>
</dbReference>
<evidence type="ECO:0000256" key="10">
    <source>
        <dbReference type="ARBA" id="ARBA00023004"/>
    </source>
</evidence>
<comment type="similarity">
    <text evidence="4">Belongs to the cytochrome P450 family.</text>
</comment>
<evidence type="ECO:0000256" key="5">
    <source>
        <dbReference type="ARBA" id="ARBA00022617"/>
    </source>
</evidence>
<keyword evidence="11" id="KW-0503">Monooxygenase</keyword>
<comment type="cofactor">
    <cofactor evidence="1 13">
        <name>heme</name>
        <dbReference type="ChEBI" id="CHEBI:30413"/>
    </cofactor>
</comment>
<sequence length="540" mass="60876">MAVENLPTHALLAVAAGIASHVFYFRIGEHHMYGVRYIQGFLAACIGSMIYLTNAVGHSLPSAARTVGALAVCWLVGVYSSLIVYRLFLHPLRKFPGPFGARVGMLWFTAQLGKLDGYRHLHGFHKKYGKFVRIGANVLSITDPNIMQLAYGPDTKVVKGDWYDGAAPHHSMHTVRDKGMHDRRRRVWAPAFSDKALREYEPRVREFNDKLVAIIGEKQGKPMNMSDWFALYGFDVMGRLAFGKDYHMLDNGKRHWAIDLMTEGMTFSGLRFPTWVFRVLLEIPGLAAGYHKFLKFCSGEIKWRVENAEKSGKDITGWLLKAYTNEKHPEADPMLQGDARLIIVAGSDTSSATLTYLFYELAKDPSQVKKLREEIKPLIHDGWTDKDLVNAPHLNGAINETLRLHPPVPSGIYRRTPPEGLHVGDVYIPGDTTFFTPQFPMGRDEDNYAAAESFVPERWYSKPEMVKHPDAFAPFSMGPFNCIGRNLARMELRTLTTQLLLKYDVHFADGEDGTRLLTKTKDHFTLTVGQLDLVFTPATS</sequence>
<feature type="transmembrane region" description="Helical" evidence="14">
    <location>
        <begin position="6"/>
        <end position="25"/>
    </location>
</feature>
<evidence type="ECO:0000313" key="15">
    <source>
        <dbReference type="EMBL" id="EME82666.1"/>
    </source>
</evidence>
<evidence type="ECO:0000256" key="13">
    <source>
        <dbReference type="PIRSR" id="PIRSR602401-1"/>
    </source>
</evidence>
<dbReference type="InterPro" id="IPR002401">
    <property type="entry name" value="Cyt_P450_E_grp-I"/>
</dbReference>
<name>M3ADP7_PSEFD</name>
<organism evidence="15 16">
    <name type="scientific">Pseudocercospora fijiensis (strain CIRAD86)</name>
    <name type="common">Black leaf streak disease fungus</name>
    <name type="synonym">Mycosphaerella fijiensis</name>
    <dbReference type="NCBI Taxonomy" id="383855"/>
    <lineage>
        <taxon>Eukaryota</taxon>
        <taxon>Fungi</taxon>
        <taxon>Dikarya</taxon>
        <taxon>Ascomycota</taxon>
        <taxon>Pezizomycotina</taxon>
        <taxon>Dothideomycetes</taxon>
        <taxon>Dothideomycetidae</taxon>
        <taxon>Mycosphaerellales</taxon>
        <taxon>Mycosphaerellaceae</taxon>
        <taxon>Pseudocercospora</taxon>
    </lineage>
</organism>
<keyword evidence="16" id="KW-1185">Reference proteome</keyword>
<proteinExistence type="inferred from homology"/>
<dbReference type="SUPFAM" id="SSF48264">
    <property type="entry name" value="Cytochrome P450"/>
    <property type="match status" value="1"/>
</dbReference>
<dbReference type="OrthoDB" id="6692864at2759"/>
<evidence type="ECO:0000256" key="7">
    <source>
        <dbReference type="ARBA" id="ARBA00022723"/>
    </source>
</evidence>
<dbReference type="GO" id="GO:1902181">
    <property type="term" value="P:verruculogen biosynthetic process"/>
    <property type="evidence" value="ECO:0007669"/>
    <property type="project" value="UniProtKB-ARBA"/>
</dbReference>
<dbReference type="RefSeq" id="XP_007925744.1">
    <property type="nucleotide sequence ID" value="XM_007927553.1"/>
</dbReference>
<dbReference type="GO" id="GO:0016020">
    <property type="term" value="C:membrane"/>
    <property type="evidence" value="ECO:0007669"/>
    <property type="project" value="UniProtKB-SubCell"/>
</dbReference>
<feature type="transmembrane region" description="Helical" evidence="14">
    <location>
        <begin position="37"/>
        <end position="57"/>
    </location>
</feature>